<dbReference type="InterPro" id="IPR013078">
    <property type="entry name" value="His_Pase_superF_clade-1"/>
</dbReference>
<dbReference type="Proteomes" id="UP000281738">
    <property type="component" value="Unassembled WGS sequence"/>
</dbReference>
<evidence type="ECO:0000256" key="1">
    <source>
        <dbReference type="ARBA" id="ARBA00022801"/>
    </source>
</evidence>
<dbReference type="Pfam" id="PF00300">
    <property type="entry name" value="His_Phos_1"/>
    <property type="match status" value="1"/>
</dbReference>
<reference evidence="2 3" key="1">
    <citation type="submission" date="2018-11" db="EMBL/GenBank/DDBJ databases">
        <title>Sequencing the genomes of 1000 actinobacteria strains.</title>
        <authorList>
            <person name="Klenk H.-P."/>
        </authorList>
    </citation>
    <scope>NUCLEOTIDE SEQUENCE [LARGE SCALE GENOMIC DNA]</scope>
    <source>
        <strain evidence="2 3">DSM 12652</strain>
    </source>
</reference>
<dbReference type="SUPFAM" id="SSF53254">
    <property type="entry name" value="Phosphoglycerate mutase-like"/>
    <property type="match status" value="1"/>
</dbReference>
<organism evidence="2 3">
    <name type="scientific">Nocardioides aurantiacus</name>
    <dbReference type="NCBI Taxonomy" id="86796"/>
    <lineage>
        <taxon>Bacteria</taxon>
        <taxon>Bacillati</taxon>
        <taxon>Actinomycetota</taxon>
        <taxon>Actinomycetes</taxon>
        <taxon>Propionibacteriales</taxon>
        <taxon>Nocardioidaceae</taxon>
        <taxon>Nocardioides</taxon>
    </lineage>
</organism>
<dbReference type="PANTHER" id="PTHR20935">
    <property type="entry name" value="PHOSPHOGLYCERATE MUTASE-RELATED"/>
    <property type="match status" value="1"/>
</dbReference>
<evidence type="ECO:0000313" key="3">
    <source>
        <dbReference type="Proteomes" id="UP000281738"/>
    </source>
</evidence>
<gene>
    <name evidence="2" type="ORF">EDD33_3723</name>
</gene>
<accession>A0A3N2CZC8</accession>
<protein>
    <submittedName>
        <fullName evidence="2">Broad specificity phosphatase PhoE</fullName>
    </submittedName>
</protein>
<dbReference type="InterPro" id="IPR029033">
    <property type="entry name" value="His_PPase_superfam"/>
</dbReference>
<keyword evidence="1" id="KW-0378">Hydrolase</keyword>
<keyword evidence="3" id="KW-1185">Reference proteome</keyword>
<dbReference type="InterPro" id="IPR051021">
    <property type="entry name" value="Mito_Ser/Thr_phosphatase"/>
</dbReference>
<dbReference type="RefSeq" id="WP_170169879.1">
    <property type="nucleotide sequence ID" value="NZ_RKHO01000001.1"/>
</dbReference>
<dbReference type="CDD" id="cd07067">
    <property type="entry name" value="HP_PGM_like"/>
    <property type="match status" value="1"/>
</dbReference>
<sequence length="230" mass="24683">MGQLLLVRHGQASWDADDYDVLSPTGWDQGRVLGRALASRGVVPDVVLRGSMRRHRETAEAALGELPGAPAAADVSVDPAWDEFDHVAVLDGMPQPETGPPAEAPTDKRGYQALLETALESWMDPAHADRYPEPFAAFTARVGEVLRRTTEDGAPGTTAVVTSGGVIAWVTASLLADGDPEVATRLWRKLNVVCVNSGLTRLVVGRRGTTLVTFNDHAHLDGLPELTTYR</sequence>
<dbReference type="GO" id="GO:0016787">
    <property type="term" value="F:hydrolase activity"/>
    <property type="evidence" value="ECO:0007669"/>
    <property type="project" value="UniProtKB-KW"/>
</dbReference>
<comment type="caution">
    <text evidence="2">The sequence shown here is derived from an EMBL/GenBank/DDBJ whole genome shotgun (WGS) entry which is preliminary data.</text>
</comment>
<dbReference type="EMBL" id="RKHO01000001">
    <property type="protein sequence ID" value="ROR92823.1"/>
    <property type="molecule type" value="Genomic_DNA"/>
</dbReference>
<dbReference type="AlphaFoldDB" id="A0A3N2CZC8"/>
<dbReference type="Gene3D" id="3.40.50.1240">
    <property type="entry name" value="Phosphoglycerate mutase-like"/>
    <property type="match status" value="1"/>
</dbReference>
<dbReference type="SMART" id="SM00855">
    <property type="entry name" value="PGAM"/>
    <property type="match status" value="1"/>
</dbReference>
<name>A0A3N2CZC8_9ACTN</name>
<dbReference type="PANTHER" id="PTHR20935:SF0">
    <property type="entry name" value="SERINE_THREONINE-PROTEIN PHOSPHATASE PGAM5, MITOCHONDRIAL"/>
    <property type="match status" value="1"/>
</dbReference>
<evidence type="ECO:0000313" key="2">
    <source>
        <dbReference type="EMBL" id="ROR92823.1"/>
    </source>
</evidence>
<proteinExistence type="predicted"/>